<comment type="caution">
    <text evidence="1">The sequence shown here is derived from an EMBL/GenBank/DDBJ whole genome shotgun (WGS) entry which is preliminary data.</text>
</comment>
<evidence type="ECO:0000313" key="4">
    <source>
        <dbReference type="Proteomes" id="UP000182800"/>
    </source>
</evidence>
<dbReference type="AlphaFoldDB" id="A0A0P7YAX7"/>
<dbReference type="RefSeq" id="WP_074445362.1">
    <property type="nucleotide sequence ID" value="NZ_FMBM01000002.1"/>
</dbReference>
<sequence length="353" mass="38365">MPAFGYFVGFTYLSQGVFATYDPHTDNYGLYNSHKLIFLETSPTTALSFSTLGIINDAGRIDIGTGAVFVLDPIGLPTMLVYINARSYMQADDETSVSAYPDSDGVMRLSVTVGAGISPEQIVGSLARLMSRGLMLIPSLHSQAGARKLESLAAGIDNANLYARTFVGGGLPMTLEHDTVSGETRLVHRGNEVTPEYLLHLFFGDGEEPRLEIPARNADSGNIFASITDQLHLIDGTSPFALYRETGQTGGHAALETVAQIRRAVDAVIPMYFSMLGDEARSAYAYGMTSYADTQTVIHALVDAVLPQDRERLIAALANPYVDFGIPELQEANRARPTDYALIRALLMDEWVR</sequence>
<proteinExistence type="predicted"/>
<protein>
    <submittedName>
        <fullName evidence="1">Uncharacterized protein</fullName>
    </submittedName>
</protein>
<evidence type="ECO:0000313" key="1">
    <source>
        <dbReference type="EMBL" id="KPQ11189.1"/>
    </source>
</evidence>
<dbReference type="Proteomes" id="UP000182800">
    <property type="component" value="Unassembled WGS sequence"/>
</dbReference>
<evidence type="ECO:0000313" key="3">
    <source>
        <dbReference type="Proteomes" id="UP000050497"/>
    </source>
</evidence>
<accession>A0A0P7YAX7</accession>
<reference evidence="2 4" key="2">
    <citation type="submission" date="2016-08" db="EMBL/GenBank/DDBJ databases">
        <authorList>
            <person name="Varghese N."/>
            <person name="Submissions Spin"/>
        </authorList>
    </citation>
    <scope>NUCLEOTIDE SEQUENCE [LARGE SCALE GENOMIC DNA]</scope>
    <source>
        <strain evidence="2 4">HL-109</strain>
    </source>
</reference>
<name>A0A0P7YAX7_9HYPH</name>
<dbReference type="EMBL" id="LJSX01000009">
    <property type="protein sequence ID" value="KPQ11189.1"/>
    <property type="molecule type" value="Genomic_DNA"/>
</dbReference>
<gene>
    <name evidence="2" type="ORF">GA0071312_2680</name>
    <name evidence="1" type="ORF">HLUCCO17_07340</name>
</gene>
<evidence type="ECO:0000313" key="2">
    <source>
        <dbReference type="EMBL" id="SCC81719.1"/>
    </source>
</evidence>
<dbReference type="EMBL" id="FMBM01000002">
    <property type="protein sequence ID" value="SCC81719.1"/>
    <property type="molecule type" value="Genomic_DNA"/>
</dbReference>
<reference evidence="1 3" key="1">
    <citation type="submission" date="2015-09" db="EMBL/GenBank/DDBJ databases">
        <title>Identification and resolution of microdiversity through metagenomic sequencing of parallel consortia.</title>
        <authorList>
            <person name="Nelson W.C."/>
            <person name="Romine M.F."/>
            <person name="Lindemann S.R."/>
        </authorList>
    </citation>
    <scope>NUCLEOTIDE SEQUENCE [LARGE SCALE GENOMIC DNA]</scope>
    <source>
        <strain evidence="1">HL-109</strain>
    </source>
</reference>
<dbReference type="Proteomes" id="UP000050497">
    <property type="component" value="Unassembled WGS sequence"/>
</dbReference>
<keyword evidence="4" id="KW-1185">Reference proteome</keyword>
<organism evidence="1 3">
    <name type="scientific">Saliniramus fredricksonii</name>
    <dbReference type="NCBI Taxonomy" id="1653334"/>
    <lineage>
        <taxon>Bacteria</taxon>
        <taxon>Pseudomonadati</taxon>
        <taxon>Pseudomonadota</taxon>
        <taxon>Alphaproteobacteria</taxon>
        <taxon>Hyphomicrobiales</taxon>
        <taxon>Salinarimonadaceae</taxon>
        <taxon>Saliniramus</taxon>
    </lineage>
</organism>